<reference evidence="1 2" key="1">
    <citation type="submission" date="2005-09" db="EMBL/GenBank/DDBJ databases">
        <authorList>
            <person name="Mural R.J."/>
            <person name="Li P.W."/>
            <person name="Adams M.D."/>
            <person name="Amanatides P.G."/>
            <person name="Baden-Tillson H."/>
            <person name="Barnstead M."/>
            <person name="Chin S.H."/>
            <person name="Dew I."/>
            <person name="Evans C.A."/>
            <person name="Ferriera S."/>
            <person name="Flanigan M."/>
            <person name="Fosler C."/>
            <person name="Glodek A."/>
            <person name="Gu Z."/>
            <person name="Holt R.A."/>
            <person name="Jennings D."/>
            <person name="Kraft C.L."/>
            <person name="Lu F."/>
            <person name="Nguyen T."/>
            <person name="Nusskern D.R."/>
            <person name="Pfannkoch C.M."/>
            <person name="Sitter C."/>
            <person name="Sutton G.G."/>
            <person name="Venter J.C."/>
            <person name="Wang Z."/>
            <person name="Woodage T."/>
            <person name="Zheng X.H."/>
            <person name="Zhong F."/>
        </authorList>
    </citation>
    <scope>NUCLEOTIDE SEQUENCE [LARGE SCALE GENOMIC DNA]</scope>
    <source>
        <strain>BN</strain>
        <strain evidence="2">Sprague-Dawley</strain>
    </source>
</reference>
<dbReference type="AlphaFoldDB" id="A6HT32"/>
<gene>
    <name evidence="1" type="ORF">rCG_60065</name>
</gene>
<proteinExistence type="predicted"/>
<evidence type="ECO:0000313" key="1">
    <source>
        <dbReference type="EMBL" id="EDM15690.1"/>
    </source>
</evidence>
<dbReference type="Proteomes" id="UP000234681">
    <property type="component" value="Chromosome 7"/>
</dbReference>
<dbReference type="EMBL" id="CH473950">
    <property type="protein sequence ID" value="EDM15690.1"/>
    <property type="molecule type" value="Genomic_DNA"/>
</dbReference>
<name>A6HT32_RAT</name>
<protein>
    <submittedName>
        <fullName evidence="1">RCG60065</fullName>
    </submittedName>
</protein>
<organism evidence="1 2">
    <name type="scientific">Rattus norvegicus</name>
    <name type="common">Rat</name>
    <dbReference type="NCBI Taxonomy" id="10116"/>
    <lineage>
        <taxon>Eukaryota</taxon>
        <taxon>Metazoa</taxon>
        <taxon>Chordata</taxon>
        <taxon>Craniata</taxon>
        <taxon>Vertebrata</taxon>
        <taxon>Euteleostomi</taxon>
        <taxon>Mammalia</taxon>
        <taxon>Eutheria</taxon>
        <taxon>Euarchontoglires</taxon>
        <taxon>Glires</taxon>
        <taxon>Rodentia</taxon>
        <taxon>Myomorpha</taxon>
        <taxon>Muroidea</taxon>
        <taxon>Muridae</taxon>
        <taxon>Murinae</taxon>
        <taxon>Rattus</taxon>
    </lineage>
</organism>
<evidence type="ECO:0000313" key="2">
    <source>
        <dbReference type="Proteomes" id="UP000234681"/>
    </source>
</evidence>
<sequence length="45" mass="5200">MSQSMYSLWVLRHLLLKKKKKKGLTILVHTLIPALGRQGQTDLRV</sequence>
<accession>A6HT32</accession>